<feature type="domain" description="Glycolipid transfer protein" evidence="2">
    <location>
        <begin position="75"/>
        <end position="144"/>
    </location>
</feature>
<keyword evidence="1" id="KW-0813">Transport</keyword>
<dbReference type="GO" id="GO:1902387">
    <property type="term" value="F:ceramide 1-phosphate binding"/>
    <property type="evidence" value="ECO:0007669"/>
    <property type="project" value="TreeGrafter"/>
</dbReference>
<dbReference type="InterPro" id="IPR014830">
    <property type="entry name" value="Glycolipid_transfer_prot_dom"/>
</dbReference>
<sequence length="187" mass="21766">MFRLILAMSKRPLLVVLQHEATDLRDRREKTYGRAVWTLSKHLHTILHSQHEASEPYPNTDMWKRAWSQIICLPCTRALEFLLAFINSILQDHSDGVEKENLRHNILQAYESTLKRYHGKMTQFVFSNIARLVPHRTDFLKTMMTESDATLEMVFVDLGLYLPNFKSNICAVNDMLVAHGLDEQKVV</sequence>
<evidence type="ECO:0000259" key="2">
    <source>
        <dbReference type="Pfam" id="PF08718"/>
    </source>
</evidence>
<dbReference type="PANTHER" id="PTHR10219">
    <property type="entry name" value="GLYCOLIPID TRANSFER PROTEIN-RELATED"/>
    <property type="match status" value="1"/>
</dbReference>
<dbReference type="PANTHER" id="PTHR10219:SF25">
    <property type="entry name" value="PLECKSTRIN HOMOLOGY DOMAIN-CONTAINING FAMILY A MEMBER 8"/>
    <property type="match status" value="1"/>
</dbReference>
<dbReference type="Proteomes" id="UP000762676">
    <property type="component" value="Unassembled WGS sequence"/>
</dbReference>
<gene>
    <name evidence="3" type="ORF">ElyMa_006420500</name>
</gene>
<dbReference type="AlphaFoldDB" id="A0AAV4HT18"/>
<dbReference type="SUPFAM" id="SSF110004">
    <property type="entry name" value="Glycolipid transfer protein, GLTP"/>
    <property type="match status" value="1"/>
</dbReference>
<evidence type="ECO:0000313" key="3">
    <source>
        <dbReference type="EMBL" id="GFS01338.1"/>
    </source>
</evidence>
<dbReference type="GO" id="GO:0005829">
    <property type="term" value="C:cytosol"/>
    <property type="evidence" value="ECO:0007669"/>
    <property type="project" value="TreeGrafter"/>
</dbReference>
<organism evidence="3 4">
    <name type="scientific">Elysia marginata</name>
    <dbReference type="NCBI Taxonomy" id="1093978"/>
    <lineage>
        <taxon>Eukaryota</taxon>
        <taxon>Metazoa</taxon>
        <taxon>Spiralia</taxon>
        <taxon>Lophotrochozoa</taxon>
        <taxon>Mollusca</taxon>
        <taxon>Gastropoda</taxon>
        <taxon>Heterobranchia</taxon>
        <taxon>Euthyneura</taxon>
        <taxon>Panpulmonata</taxon>
        <taxon>Sacoglossa</taxon>
        <taxon>Placobranchoidea</taxon>
        <taxon>Plakobranchidae</taxon>
        <taxon>Elysia</taxon>
    </lineage>
</organism>
<comment type="caution">
    <text evidence="3">The sequence shown here is derived from an EMBL/GenBank/DDBJ whole genome shotgun (WGS) entry which is preliminary data.</text>
</comment>
<dbReference type="GO" id="GO:0016020">
    <property type="term" value="C:membrane"/>
    <property type="evidence" value="ECO:0007669"/>
    <property type="project" value="TreeGrafter"/>
</dbReference>
<dbReference type="Pfam" id="PF08718">
    <property type="entry name" value="GLTP"/>
    <property type="match status" value="1"/>
</dbReference>
<keyword evidence="4" id="KW-1185">Reference proteome</keyword>
<proteinExistence type="predicted"/>
<dbReference type="EMBL" id="BMAT01012888">
    <property type="protein sequence ID" value="GFS01338.1"/>
    <property type="molecule type" value="Genomic_DNA"/>
</dbReference>
<dbReference type="GO" id="GO:1902388">
    <property type="term" value="F:ceramide 1-phosphate transfer activity"/>
    <property type="evidence" value="ECO:0007669"/>
    <property type="project" value="TreeGrafter"/>
</dbReference>
<protein>
    <submittedName>
        <fullName evidence="3">Glycolipid transfer protein</fullName>
    </submittedName>
</protein>
<reference evidence="3 4" key="1">
    <citation type="journal article" date="2021" name="Elife">
        <title>Chloroplast acquisition without the gene transfer in kleptoplastic sea slugs, Plakobranchus ocellatus.</title>
        <authorList>
            <person name="Maeda T."/>
            <person name="Takahashi S."/>
            <person name="Yoshida T."/>
            <person name="Shimamura S."/>
            <person name="Takaki Y."/>
            <person name="Nagai Y."/>
            <person name="Toyoda A."/>
            <person name="Suzuki Y."/>
            <person name="Arimoto A."/>
            <person name="Ishii H."/>
            <person name="Satoh N."/>
            <person name="Nishiyama T."/>
            <person name="Hasebe M."/>
            <person name="Maruyama T."/>
            <person name="Minagawa J."/>
            <person name="Obokata J."/>
            <person name="Shigenobu S."/>
        </authorList>
    </citation>
    <scope>NUCLEOTIDE SEQUENCE [LARGE SCALE GENOMIC DNA]</scope>
</reference>
<evidence type="ECO:0000313" key="4">
    <source>
        <dbReference type="Proteomes" id="UP000762676"/>
    </source>
</evidence>
<evidence type="ECO:0000256" key="1">
    <source>
        <dbReference type="ARBA" id="ARBA00022448"/>
    </source>
</evidence>
<dbReference type="Gene3D" id="1.10.3520.10">
    <property type="entry name" value="Glycolipid transfer protein"/>
    <property type="match status" value="1"/>
</dbReference>
<dbReference type="InterPro" id="IPR036497">
    <property type="entry name" value="GLTP_sf"/>
</dbReference>
<accession>A0AAV4HT18</accession>
<name>A0AAV4HT18_9GAST</name>